<organism evidence="2 3">
    <name type="scientific">Sphingomonas colocasiae</name>
    <dbReference type="NCBI Taxonomy" id="1848973"/>
    <lineage>
        <taxon>Bacteria</taxon>
        <taxon>Pseudomonadati</taxon>
        <taxon>Pseudomonadota</taxon>
        <taxon>Alphaproteobacteria</taxon>
        <taxon>Sphingomonadales</taxon>
        <taxon>Sphingomonadaceae</taxon>
        <taxon>Sphingomonas</taxon>
    </lineage>
</organism>
<name>A0ABS7Q053_9SPHN</name>
<comment type="caution">
    <text evidence="2">The sequence shown here is derived from an EMBL/GenBank/DDBJ whole genome shotgun (WGS) entry which is preliminary data.</text>
</comment>
<dbReference type="EMBL" id="JAINVV010000012">
    <property type="protein sequence ID" value="MBY8825629.1"/>
    <property type="molecule type" value="Genomic_DNA"/>
</dbReference>
<proteinExistence type="predicted"/>
<gene>
    <name evidence="2" type="ORF">K7G82_25230</name>
</gene>
<dbReference type="InterPro" id="IPR032710">
    <property type="entry name" value="NTF2-like_dom_sf"/>
</dbReference>
<dbReference type="Proteomes" id="UP000706039">
    <property type="component" value="Unassembled WGS sequence"/>
</dbReference>
<protein>
    <submittedName>
        <fullName evidence="2">Nuclear transport factor 2 family protein</fullName>
    </submittedName>
</protein>
<sequence length="286" mass="31085">MPTGDAVDSHGLQPPALAIFRRYVTEFVNRHDFSVLPRIMQPDYTLHTSGLRIQGRDGPYRNAVARQMEQFPGLQFTLHRLFVTGDAVGVHFTEHGASRLHGGARAAWPSIAIYESRDGLLAQCMIEQDYYSRRRQLASRAPVAVAAPAIAPWDETDAETDPAAEAAVTAWLQAGRWLESRDIDIDDSGAMGAIEAVLDHGDVALTRMISGRTRSGESHVVFHALQSGPVSPAFAAAAGGRAGEAASLHLSGFVTLRDGRVAEGNIIRDRWGLFRRLANSNDRHGA</sequence>
<accession>A0ABS7Q053</accession>
<evidence type="ECO:0000313" key="2">
    <source>
        <dbReference type="EMBL" id="MBY8825629.1"/>
    </source>
</evidence>
<reference evidence="2 3" key="1">
    <citation type="submission" date="2021-08" db="EMBL/GenBank/DDBJ databases">
        <authorList>
            <person name="Tuo L."/>
        </authorList>
    </citation>
    <scope>NUCLEOTIDE SEQUENCE [LARGE SCALE GENOMIC DNA]</scope>
    <source>
        <strain evidence="2 3">JCM 31229</strain>
    </source>
</reference>
<feature type="domain" description="SnoaL-like" evidence="1">
    <location>
        <begin position="21"/>
        <end position="122"/>
    </location>
</feature>
<evidence type="ECO:0000259" key="1">
    <source>
        <dbReference type="Pfam" id="PF12680"/>
    </source>
</evidence>
<keyword evidence="3" id="KW-1185">Reference proteome</keyword>
<dbReference type="Pfam" id="PF12680">
    <property type="entry name" value="SnoaL_2"/>
    <property type="match status" value="1"/>
</dbReference>
<dbReference type="SUPFAM" id="SSF54427">
    <property type="entry name" value="NTF2-like"/>
    <property type="match status" value="1"/>
</dbReference>
<dbReference type="RefSeq" id="WP_222992721.1">
    <property type="nucleotide sequence ID" value="NZ_JAINVV010000012.1"/>
</dbReference>
<evidence type="ECO:0000313" key="3">
    <source>
        <dbReference type="Proteomes" id="UP000706039"/>
    </source>
</evidence>
<dbReference type="InterPro" id="IPR037401">
    <property type="entry name" value="SnoaL-like"/>
</dbReference>
<dbReference type="Gene3D" id="3.10.450.50">
    <property type="match status" value="1"/>
</dbReference>